<dbReference type="InterPro" id="IPR050951">
    <property type="entry name" value="Retrovirus_Pol_polyprotein"/>
</dbReference>
<protein>
    <recommendedName>
        <fullName evidence="1">Integrase catalytic domain-containing protein</fullName>
    </recommendedName>
</protein>
<organism evidence="2 3">
    <name type="scientific">Paragonimus westermani</name>
    <dbReference type="NCBI Taxonomy" id="34504"/>
    <lineage>
        <taxon>Eukaryota</taxon>
        <taxon>Metazoa</taxon>
        <taxon>Spiralia</taxon>
        <taxon>Lophotrochozoa</taxon>
        <taxon>Platyhelminthes</taxon>
        <taxon>Trematoda</taxon>
        <taxon>Digenea</taxon>
        <taxon>Plagiorchiida</taxon>
        <taxon>Troglotremata</taxon>
        <taxon>Troglotrematidae</taxon>
        <taxon>Paragonimus</taxon>
    </lineage>
</organism>
<dbReference type="SUPFAM" id="SSF53098">
    <property type="entry name" value="Ribonuclease H-like"/>
    <property type="match status" value="1"/>
</dbReference>
<dbReference type="GO" id="GO:0015074">
    <property type="term" value="P:DNA integration"/>
    <property type="evidence" value="ECO:0007669"/>
    <property type="project" value="InterPro"/>
</dbReference>
<dbReference type="PROSITE" id="PS50994">
    <property type="entry name" value="INTEGRASE"/>
    <property type="match status" value="1"/>
</dbReference>
<dbReference type="AlphaFoldDB" id="A0A5J4NEA2"/>
<evidence type="ECO:0000313" key="2">
    <source>
        <dbReference type="EMBL" id="KAA3673569.1"/>
    </source>
</evidence>
<dbReference type="PANTHER" id="PTHR37984:SF5">
    <property type="entry name" value="PROTEIN NYNRIN-LIKE"/>
    <property type="match status" value="1"/>
</dbReference>
<comment type="caution">
    <text evidence="2">The sequence shown here is derived from an EMBL/GenBank/DDBJ whole genome shotgun (WGS) entry which is preliminary data.</text>
</comment>
<dbReference type="Proteomes" id="UP000324629">
    <property type="component" value="Unassembled WGS sequence"/>
</dbReference>
<sequence length="265" mass="30316">MPISYWGNSGLINDDPIVSHYITTSPPGIADSAERLRMQYSNRSPHGCILFGERAVSLPELPPKVTRQFHVGNPGISRTKALARSYAYWLDMDKQLEQLHSDKLHHNLGRPLRLHGQRYTWTLPGLYTWPKVILIPTIETGSTILQLRGMLSRFRCPTMLVGDSGTQFTSSVFADSSRENNIDHSRTLLYHHQSNSQAKCFFNTFQNYLPESSEETIAEILETFVARYQETANPQTQWTNFSRGCHRAENPTATKFHPRIYNYGK</sequence>
<name>A0A5J4NEA2_9TREM</name>
<dbReference type="InterPro" id="IPR001584">
    <property type="entry name" value="Integrase_cat-core"/>
</dbReference>
<evidence type="ECO:0000313" key="3">
    <source>
        <dbReference type="Proteomes" id="UP000324629"/>
    </source>
</evidence>
<dbReference type="Gene3D" id="3.30.420.10">
    <property type="entry name" value="Ribonuclease H-like superfamily/Ribonuclease H"/>
    <property type="match status" value="1"/>
</dbReference>
<dbReference type="GO" id="GO:0003676">
    <property type="term" value="F:nucleic acid binding"/>
    <property type="evidence" value="ECO:0007669"/>
    <property type="project" value="InterPro"/>
</dbReference>
<evidence type="ECO:0000259" key="1">
    <source>
        <dbReference type="PROSITE" id="PS50994"/>
    </source>
</evidence>
<dbReference type="EMBL" id="QNGE01003820">
    <property type="protein sequence ID" value="KAA3673569.1"/>
    <property type="molecule type" value="Genomic_DNA"/>
</dbReference>
<keyword evidence="3" id="KW-1185">Reference proteome</keyword>
<feature type="domain" description="Integrase catalytic" evidence="1">
    <location>
        <begin position="90"/>
        <end position="261"/>
    </location>
</feature>
<accession>A0A5J4NEA2</accession>
<dbReference type="InterPro" id="IPR012337">
    <property type="entry name" value="RNaseH-like_sf"/>
</dbReference>
<proteinExistence type="predicted"/>
<gene>
    <name evidence="2" type="ORF">DEA37_0011425</name>
</gene>
<dbReference type="InterPro" id="IPR036397">
    <property type="entry name" value="RNaseH_sf"/>
</dbReference>
<reference evidence="2 3" key="1">
    <citation type="journal article" date="2019" name="Gigascience">
        <title>Whole-genome sequence of the oriental lung fluke Paragonimus westermani.</title>
        <authorList>
            <person name="Oey H."/>
            <person name="Zakrzewski M."/>
            <person name="Narain K."/>
            <person name="Devi K.R."/>
            <person name="Agatsuma T."/>
            <person name="Nawaratna S."/>
            <person name="Gobert G.N."/>
            <person name="Jones M.K."/>
            <person name="Ragan M.A."/>
            <person name="McManus D.P."/>
            <person name="Krause L."/>
        </authorList>
    </citation>
    <scope>NUCLEOTIDE SEQUENCE [LARGE SCALE GENOMIC DNA]</scope>
    <source>
        <strain evidence="2 3">IND2009</strain>
    </source>
</reference>
<dbReference type="PANTHER" id="PTHR37984">
    <property type="entry name" value="PROTEIN CBG26694"/>
    <property type="match status" value="1"/>
</dbReference>